<protein>
    <submittedName>
        <fullName evidence="9">Methyl-accepting chemotaxis protein</fullName>
    </submittedName>
</protein>
<name>A0ABT8TGJ2_9GAMM</name>
<dbReference type="PROSITE" id="PS50885">
    <property type="entry name" value="HAMP"/>
    <property type="match status" value="1"/>
</dbReference>
<dbReference type="PRINTS" id="PR00260">
    <property type="entry name" value="CHEMTRNSDUCR"/>
</dbReference>
<comment type="similarity">
    <text evidence="4">Belongs to the methyl-accepting chemotaxis (MCP) protein family.</text>
</comment>
<comment type="caution">
    <text evidence="9">The sequence shown here is derived from an EMBL/GenBank/DDBJ whole genome shotgun (WGS) entry which is preliminary data.</text>
</comment>
<evidence type="ECO:0000259" key="6">
    <source>
        <dbReference type="PROSITE" id="PS50111"/>
    </source>
</evidence>
<sequence length="541" mass="57817">MKWVTRSVQMRLMVVVGCGLAGLLVAAEIAISLLNGQLASYNRLLERNVAQERAISDINFDFKVQVQEWKNVLLRGADDEQRDKYWDRFQAGHEQIQERGRALLGQLEAGRSATLVQDFLRAHQSAYGEYQDGYRAFIASGYDPTAGDQAVSGIDREPSRLLAEAADLIKDNVATMAASVQAASARVSFWAQVSTVVVAVVVMSGLWLLLSSTLIKPLHSVMGHIRVMAGGDFSQHFQLKRADELGQLGDNLHQMQREIRSVVVSVKDTSAQLGEASASINQTASDIARNISETEHSTDQVAAAVNEMSSTVQEVASNASGAAQAAGEADSGAKNGIGVMEQTIASIDELSAQVEEVSGAMAQLESETDRIGHVLGVIKGIAEQTNLLALNAAIEAARAGEQGRGFAVVADEVRALAQRTQESTAEIQQIIEAVQGGAAGATRAMEISRDKTRRTVELVGETGESIRAISSAIASILDMNTQIATAAEEQSYAAEEINKNVGNVVSMVQQAHESAQRSTQTANDLDSTAKKLSGQIAHFTV</sequence>
<gene>
    <name evidence="9" type="ORF">QWI16_04555</name>
</gene>
<keyword evidence="2" id="KW-0997">Cell inner membrane</keyword>
<evidence type="ECO:0000256" key="4">
    <source>
        <dbReference type="ARBA" id="ARBA00029447"/>
    </source>
</evidence>
<dbReference type="PROSITE" id="PS50111">
    <property type="entry name" value="CHEMOTAXIS_TRANSDUC_2"/>
    <property type="match status" value="1"/>
</dbReference>
<dbReference type="InterPro" id="IPR003660">
    <property type="entry name" value="HAMP_dom"/>
</dbReference>
<evidence type="ECO:0000256" key="2">
    <source>
        <dbReference type="ARBA" id="ARBA00022519"/>
    </source>
</evidence>
<dbReference type="CDD" id="cd11386">
    <property type="entry name" value="MCP_signal"/>
    <property type="match status" value="1"/>
</dbReference>
<dbReference type="InterPro" id="IPR004089">
    <property type="entry name" value="MCPsignal_dom"/>
</dbReference>
<proteinExistence type="inferred from homology"/>
<dbReference type="EMBL" id="JAULRT010000035">
    <property type="protein sequence ID" value="MDO3381432.1"/>
    <property type="molecule type" value="Genomic_DNA"/>
</dbReference>
<dbReference type="RefSeq" id="WP_302711569.1">
    <property type="nucleotide sequence ID" value="NZ_JAULRT010000035.1"/>
</dbReference>
<dbReference type="Proteomes" id="UP001168380">
    <property type="component" value="Unassembled WGS sequence"/>
</dbReference>
<dbReference type="PROSITE" id="PS50192">
    <property type="entry name" value="T_SNARE"/>
    <property type="match status" value="1"/>
</dbReference>
<dbReference type="Pfam" id="PF00672">
    <property type="entry name" value="HAMP"/>
    <property type="match status" value="1"/>
</dbReference>
<evidence type="ECO:0000313" key="10">
    <source>
        <dbReference type="Proteomes" id="UP001168380"/>
    </source>
</evidence>
<keyword evidence="2" id="KW-1003">Cell membrane</keyword>
<feature type="domain" description="T-SNARE coiled-coil homology" evidence="7">
    <location>
        <begin position="456"/>
        <end position="518"/>
    </location>
</feature>
<dbReference type="SUPFAM" id="SSF58104">
    <property type="entry name" value="Methyl-accepting chemotaxis protein (MCP) signaling domain"/>
    <property type="match status" value="1"/>
</dbReference>
<dbReference type="Gene3D" id="1.10.287.950">
    <property type="entry name" value="Methyl-accepting chemotaxis protein"/>
    <property type="match status" value="1"/>
</dbReference>
<feature type="domain" description="HAMP" evidence="8">
    <location>
        <begin position="212"/>
        <end position="264"/>
    </location>
</feature>
<dbReference type="SMART" id="SM00283">
    <property type="entry name" value="MA"/>
    <property type="match status" value="1"/>
</dbReference>
<dbReference type="PANTHER" id="PTHR32089">
    <property type="entry name" value="METHYL-ACCEPTING CHEMOTAXIS PROTEIN MCPB"/>
    <property type="match status" value="1"/>
</dbReference>
<evidence type="ECO:0000313" key="9">
    <source>
        <dbReference type="EMBL" id="MDO3381432.1"/>
    </source>
</evidence>
<keyword evidence="3 5" id="KW-0807">Transducer</keyword>
<dbReference type="SMART" id="SM00304">
    <property type="entry name" value="HAMP"/>
    <property type="match status" value="1"/>
</dbReference>
<evidence type="ECO:0000256" key="5">
    <source>
        <dbReference type="PROSITE-ProRule" id="PRU00284"/>
    </source>
</evidence>
<dbReference type="PANTHER" id="PTHR32089:SF120">
    <property type="entry name" value="METHYL-ACCEPTING CHEMOTAXIS PROTEIN TLPQ"/>
    <property type="match status" value="1"/>
</dbReference>
<evidence type="ECO:0000259" key="7">
    <source>
        <dbReference type="PROSITE" id="PS50192"/>
    </source>
</evidence>
<evidence type="ECO:0000256" key="3">
    <source>
        <dbReference type="ARBA" id="ARBA00023224"/>
    </source>
</evidence>
<keyword evidence="2" id="KW-0472">Membrane</keyword>
<evidence type="ECO:0000256" key="1">
    <source>
        <dbReference type="ARBA" id="ARBA00004429"/>
    </source>
</evidence>
<dbReference type="InterPro" id="IPR000727">
    <property type="entry name" value="T_SNARE_dom"/>
</dbReference>
<evidence type="ECO:0000259" key="8">
    <source>
        <dbReference type="PROSITE" id="PS50885"/>
    </source>
</evidence>
<reference evidence="9" key="1">
    <citation type="submission" date="2023-07" db="EMBL/GenBank/DDBJ databases">
        <title>Gilvimarinus algae sp. nov., isolated from the surface of Kelp.</title>
        <authorList>
            <person name="Sun Y.Y."/>
            <person name="Gong Y."/>
            <person name="Du Z.J."/>
        </authorList>
    </citation>
    <scope>NUCLEOTIDE SEQUENCE</scope>
    <source>
        <strain evidence="9">SDUM040014</strain>
    </source>
</reference>
<comment type="subcellular location">
    <subcellularLocation>
        <location evidence="1">Cell inner membrane</location>
        <topology evidence="1">Multi-pass membrane protein</topology>
    </subcellularLocation>
</comment>
<accession>A0ABT8TGJ2</accession>
<dbReference type="Pfam" id="PF00015">
    <property type="entry name" value="MCPsignal"/>
    <property type="match status" value="1"/>
</dbReference>
<keyword evidence="10" id="KW-1185">Reference proteome</keyword>
<dbReference type="CDD" id="cd06225">
    <property type="entry name" value="HAMP"/>
    <property type="match status" value="1"/>
</dbReference>
<dbReference type="InterPro" id="IPR004090">
    <property type="entry name" value="Chemotax_Me-accpt_rcpt"/>
</dbReference>
<feature type="domain" description="Methyl-accepting transducer" evidence="6">
    <location>
        <begin position="269"/>
        <end position="505"/>
    </location>
</feature>
<organism evidence="9 10">
    <name type="scientific">Gilvimarinus algae</name>
    <dbReference type="NCBI Taxonomy" id="3058037"/>
    <lineage>
        <taxon>Bacteria</taxon>
        <taxon>Pseudomonadati</taxon>
        <taxon>Pseudomonadota</taxon>
        <taxon>Gammaproteobacteria</taxon>
        <taxon>Cellvibrionales</taxon>
        <taxon>Cellvibrionaceae</taxon>
        <taxon>Gilvimarinus</taxon>
    </lineage>
</organism>